<evidence type="ECO:0000256" key="3">
    <source>
        <dbReference type="ARBA" id="ARBA00022617"/>
    </source>
</evidence>
<comment type="cofactor">
    <cofactor evidence="1">
        <name>heme</name>
        <dbReference type="ChEBI" id="CHEBI:30413"/>
    </cofactor>
</comment>
<proteinExistence type="predicted"/>
<reference evidence="7 8" key="1">
    <citation type="submission" date="2019-06" db="EMBL/GenBank/DDBJ databases">
        <title>New taxonomy in bacterial strain CC-CFT640, isolated from vineyard.</title>
        <authorList>
            <person name="Lin S.-Y."/>
            <person name="Tsai C.-F."/>
            <person name="Young C.-C."/>
        </authorList>
    </citation>
    <scope>NUCLEOTIDE SEQUENCE [LARGE SCALE GENOMIC DNA]</scope>
    <source>
        <strain evidence="7 8">CC-CFT640</strain>
    </source>
</reference>
<evidence type="ECO:0000313" key="8">
    <source>
        <dbReference type="Proteomes" id="UP000321638"/>
    </source>
</evidence>
<evidence type="ECO:0000256" key="5">
    <source>
        <dbReference type="ARBA" id="ARBA00023004"/>
    </source>
</evidence>
<name>A0A5C8PUN4_9HYPH</name>
<evidence type="ECO:0000313" key="7">
    <source>
        <dbReference type="EMBL" id="TXL81725.1"/>
    </source>
</evidence>
<comment type="caution">
    <text evidence="7">The sequence shown here is derived from an EMBL/GenBank/DDBJ whole genome shotgun (WGS) entry which is preliminary data.</text>
</comment>
<evidence type="ECO:0000256" key="2">
    <source>
        <dbReference type="ARBA" id="ARBA00022448"/>
    </source>
</evidence>
<dbReference type="InterPro" id="IPR009050">
    <property type="entry name" value="Globin-like_sf"/>
</dbReference>
<dbReference type="InterPro" id="IPR012292">
    <property type="entry name" value="Globin/Proto"/>
</dbReference>
<dbReference type="GO" id="GO:0020037">
    <property type="term" value="F:heme binding"/>
    <property type="evidence" value="ECO:0007669"/>
    <property type="project" value="InterPro"/>
</dbReference>
<dbReference type="InterPro" id="IPR001486">
    <property type="entry name" value="Hemoglobin_trunc"/>
</dbReference>
<dbReference type="AlphaFoldDB" id="A0A5C8PUN4"/>
<keyword evidence="4 6" id="KW-0479">Metal-binding</keyword>
<dbReference type="InterPro" id="IPR019795">
    <property type="entry name" value="Globin_bac-like_CS"/>
</dbReference>
<dbReference type="GO" id="GO:0046872">
    <property type="term" value="F:metal ion binding"/>
    <property type="evidence" value="ECO:0007669"/>
    <property type="project" value="UniProtKB-KW"/>
</dbReference>
<dbReference type="Pfam" id="PF01152">
    <property type="entry name" value="Bac_globin"/>
    <property type="match status" value="1"/>
</dbReference>
<dbReference type="OrthoDB" id="9795814at2"/>
<evidence type="ECO:0000256" key="4">
    <source>
        <dbReference type="ARBA" id="ARBA00022723"/>
    </source>
</evidence>
<accession>A0A5C8PUN4</accession>
<keyword evidence="2" id="KW-0813">Transport</keyword>
<evidence type="ECO:0000256" key="6">
    <source>
        <dbReference type="PIRSR" id="PIRSR601486-1"/>
    </source>
</evidence>
<protein>
    <submittedName>
        <fullName evidence="7">Group 1 truncated hemoglobin</fullName>
    </submittedName>
</protein>
<dbReference type="RefSeq" id="WP_147845633.1">
    <property type="nucleotide sequence ID" value="NZ_VDUZ01000003.1"/>
</dbReference>
<keyword evidence="8" id="KW-1185">Reference proteome</keyword>
<gene>
    <name evidence="7" type="ORF">FHP25_04130</name>
</gene>
<keyword evidence="5 6" id="KW-0408">Iron</keyword>
<dbReference type="Proteomes" id="UP000321638">
    <property type="component" value="Unassembled WGS sequence"/>
</dbReference>
<sequence>MGDSLYARLGGYDAIAAVTDDLVMRLSSDPQLGRFWKHRGEDGIRREKQLLVDFLCASAGGPLYYVGRDMKTSHRGMGIDASDWQTFIGHLQATLDKFSVPTPERAEVLGFIEGTRRDIVE</sequence>
<keyword evidence="3 6" id="KW-0349">Heme</keyword>
<evidence type="ECO:0000256" key="1">
    <source>
        <dbReference type="ARBA" id="ARBA00001971"/>
    </source>
</evidence>
<dbReference type="CDD" id="cd00454">
    <property type="entry name" value="TrHb1_N"/>
    <property type="match status" value="1"/>
</dbReference>
<dbReference type="PROSITE" id="PS01213">
    <property type="entry name" value="GLOBIN_FAM_2"/>
    <property type="match status" value="1"/>
</dbReference>
<dbReference type="EMBL" id="VDUZ01000003">
    <property type="protein sequence ID" value="TXL81725.1"/>
    <property type="molecule type" value="Genomic_DNA"/>
</dbReference>
<feature type="binding site" description="distal binding residue" evidence="6">
    <location>
        <position position="74"/>
    </location>
    <ligand>
        <name>heme</name>
        <dbReference type="ChEBI" id="CHEBI:30413"/>
    </ligand>
    <ligandPart>
        <name>Fe</name>
        <dbReference type="ChEBI" id="CHEBI:18248"/>
    </ligandPart>
</feature>
<organism evidence="7 8">
    <name type="scientific">Vineibacter terrae</name>
    <dbReference type="NCBI Taxonomy" id="2586908"/>
    <lineage>
        <taxon>Bacteria</taxon>
        <taxon>Pseudomonadati</taxon>
        <taxon>Pseudomonadota</taxon>
        <taxon>Alphaproteobacteria</taxon>
        <taxon>Hyphomicrobiales</taxon>
        <taxon>Vineibacter</taxon>
    </lineage>
</organism>
<dbReference type="SUPFAM" id="SSF46458">
    <property type="entry name" value="Globin-like"/>
    <property type="match status" value="1"/>
</dbReference>
<dbReference type="GO" id="GO:0015671">
    <property type="term" value="P:oxygen transport"/>
    <property type="evidence" value="ECO:0007669"/>
    <property type="project" value="InterPro"/>
</dbReference>
<dbReference type="GO" id="GO:0019825">
    <property type="term" value="F:oxygen binding"/>
    <property type="evidence" value="ECO:0007669"/>
    <property type="project" value="InterPro"/>
</dbReference>
<dbReference type="Gene3D" id="1.10.490.10">
    <property type="entry name" value="Globins"/>
    <property type="match status" value="1"/>
</dbReference>